<organism evidence="1 2">
    <name type="scientific">Rubroshorea leprosula</name>
    <dbReference type="NCBI Taxonomy" id="152421"/>
    <lineage>
        <taxon>Eukaryota</taxon>
        <taxon>Viridiplantae</taxon>
        <taxon>Streptophyta</taxon>
        <taxon>Embryophyta</taxon>
        <taxon>Tracheophyta</taxon>
        <taxon>Spermatophyta</taxon>
        <taxon>Magnoliopsida</taxon>
        <taxon>eudicotyledons</taxon>
        <taxon>Gunneridae</taxon>
        <taxon>Pentapetalae</taxon>
        <taxon>rosids</taxon>
        <taxon>malvids</taxon>
        <taxon>Malvales</taxon>
        <taxon>Dipterocarpaceae</taxon>
        <taxon>Rubroshorea</taxon>
    </lineage>
</organism>
<dbReference type="SUPFAM" id="SSF50998">
    <property type="entry name" value="Quinoprotein alcohol dehydrogenase-like"/>
    <property type="match status" value="1"/>
</dbReference>
<keyword evidence="2" id="KW-1185">Reference proteome</keyword>
<reference evidence="1 2" key="1">
    <citation type="journal article" date="2021" name="Commun. Biol.">
        <title>The genome of Shorea leprosula (Dipterocarpaceae) highlights the ecological relevance of drought in aseasonal tropical rainforests.</title>
        <authorList>
            <person name="Ng K.K.S."/>
            <person name="Kobayashi M.J."/>
            <person name="Fawcett J.A."/>
            <person name="Hatakeyama M."/>
            <person name="Paape T."/>
            <person name="Ng C.H."/>
            <person name="Ang C.C."/>
            <person name="Tnah L.H."/>
            <person name="Lee C.T."/>
            <person name="Nishiyama T."/>
            <person name="Sese J."/>
            <person name="O'Brien M.J."/>
            <person name="Copetti D."/>
            <person name="Mohd Noor M.I."/>
            <person name="Ong R.C."/>
            <person name="Putra M."/>
            <person name="Sireger I.Z."/>
            <person name="Indrioko S."/>
            <person name="Kosugi Y."/>
            <person name="Izuno A."/>
            <person name="Isagi Y."/>
            <person name="Lee S.L."/>
            <person name="Shimizu K.K."/>
        </authorList>
    </citation>
    <scope>NUCLEOTIDE SEQUENCE [LARGE SCALE GENOMIC DNA]</scope>
    <source>
        <strain evidence="1">214</strain>
    </source>
</reference>
<comment type="caution">
    <text evidence="1">The sequence shown here is derived from an EMBL/GenBank/DDBJ whole genome shotgun (WGS) entry which is preliminary data.</text>
</comment>
<name>A0AAV5MX92_9ROSI</name>
<sequence length="60" mass="7096">CGRIFFWNKREPKRVSRIESYLHPVRCMTRHPDPQRFELATGGADQLVRFWAPNDELPIG</sequence>
<evidence type="ECO:0000313" key="1">
    <source>
        <dbReference type="EMBL" id="GKV53689.1"/>
    </source>
</evidence>
<dbReference type="InterPro" id="IPR015943">
    <property type="entry name" value="WD40/YVTN_repeat-like_dom_sf"/>
</dbReference>
<evidence type="ECO:0000313" key="2">
    <source>
        <dbReference type="Proteomes" id="UP001054252"/>
    </source>
</evidence>
<dbReference type="Gene3D" id="2.130.10.10">
    <property type="entry name" value="YVTN repeat-like/Quinoprotein amine dehydrogenase"/>
    <property type="match status" value="1"/>
</dbReference>
<proteinExistence type="predicted"/>
<feature type="non-terminal residue" evidence="1">
    <location>
        <position position="1"/>
    </location>
</feature>
<dbReference type="EMBL" id="BPVZ01001708">
    <property type="protein sequence ID" value="GKV53689.1"/>
    <property type="molecule type" value="Genomic_DNA"/>
</dbReference>
<dbReference type="Proteomes" id="UP001054252">
    <property type="component" value="Unassembled WGS sequence"/>
</dbReference>
<protein>
    <submittedName>
        <fullName evidence="1">Uncharacterized protein</fullName>
    </submittedName>
</protein>
<dbReference type="InterPro" id="IPR011047">
    <property type="entry name" value="Quinoprotein_ADH-like_sf"/>
</dbReference>
<dbReference type="AlphaFoldDB" id="A0AAV5MX92"/>
<gene>
    <name evidence="1" type="ORF">SLEP1_g60206</name>
</gene>
<accession>A0AAV5MX92</accession>